<dbReference type="PRINTS" id="PR00081">
    <property type="entry name" value="GDHRDH"/>
</dbReference>
<dbReference type="Pfam" id="PF00106">
    <property type="entry name" value="adh_short"/>
    <property type="match status" value="1"/>
</dbReference>
<dbReference type="Gene3D" id="3.40.50.720">
    <property type="entry name" value="NAD(P)-binding Rossmann-like Domain"/>
    <property type="match status" value="1"/>
</dbReference>
<evidence type="ECO:0000256" key="1">
    <source>
        <dbReference type="ARBA" id="ARBA00023002"/>
    </source>
</evidence>
<dbReference type="CDD" id="cd05327">
    <property type="entry name" value="retinol-DH_like_SDR_c_like"/>
    <property type="match status" value="1"/>
</dbReference>
<comment type="caution">
    <text evidence="2">The sequence shown here is derived from an EMBL/GenBank/DDBJ whole genome shotgun (WGS) entry which is preliminary data.</text>
</comment>
<accession>A0A2S9YMV5</accession>
<organism evidence="2 3">
    <name type="scientific">Enhygromyxa salina</name>
    <dbReference type="NCBI Taxonomy" id="215803"/>
    <lineage>
        <taxon>Bacteria</taxon>
        <taxon>Pseudomonadati</taxon>
        <taxon>Myxococcota</taxon>
        <taxon>Polyangia</taxon>
        <taxon>Nannocystales</taxon>
        <taxon>Nannocystaceae</taxon>
        <taxon>Enhygromyxa</taxon>
    </lineage>
</organism>
<dbReference type="PANTHER" id="PTHR43157">
    <property type="entry name" value="PHOSPHATIDYLINOSITOL-GLYCAN BIOSYNTHESIS CLASS F PROTEIN-RELATED"/>
    <property type="match status" value="1"/>
</dbReference>
<dbReference type="AlphaFoldDB" id="A0A2S9YMV5"/>
<dbReference type="SUPFAM" id="SSF51735">
    <property type="entry name" value="NAD(P)-binding Rossmann-fold domains"/>
    <property type="match status" value="1"/>
</dbReference>
<evidence type="ECO:0000313" key="3">
    <source>
        <dbReference type="Proteomes" id="UP000238823"/>
    </source>
</evidence>
<dbReference type="PANTHER" id="PTHR43157:SF64">
    <property type="entry name" value="RETINOL DEHYDROGENASE 14"/>
    <property type="match status" value="1"/>
</dbReference>
<sequence>MADVDMSGKTVLITGGNSGIGRYTAIGLARMGAKVLFTSRNLRKGDVARAELRETVSKQQIDCMELDLASFRSIEQFARQFIAKYPRLDVLVLNAGSVLDTRQVTKEGFEMTFGANHLGHFFLTQLLRERLEESSARVVVVASDAHRGARAGLNFDDLMFERDYKGWAAYCASKLANILFANELGRRFDGVTAHSLHPGVVRTGFGRDGDLAGPIARAAISLVRPFLIGPEKGAQTSIYVASAPELEGKTGGYYDKCRPGKRSAAAQDDDAAKRLWEVSEALVEQAQAMRKTKS</sequence>
<proteinExistence type="predicted"/>
<dbReference type="GO" id="GO:0016491">
    <property type="term" value="F:oxidoreductase activity"/>
    <property type="evidence" value="ECO:0007669"/>
    <property type="project" value="UniProtKB-KW"/>
</dbReference>
<gene>
    <name evidence="2" type="primary">yciK</name>
    <name evidence="2" type="ORF">ENSA7_37440</name>
</gene>
<dbReference type="InterPro" id="IPR036291">
    <property type="entry name" value="NAD(P)-bd_dom_sf"/>
</dbReference>
<name>A0A2S9YMV5_9BACT</name>
<keyword evidence="1 2" id="KW-0560">Oxidoreductase</keyword>
<dbReference type="Proteomes" id="UP000238823">
    <property type="component" value="Unassembled WGS sequence"/>
</dbReference>
<dbReference type="OrthoDB" id="109589at2"/>
<dbReference type="RefSeq" id="WP_106090721.1">
    <property type="nucleotide sequence ID" value="NZ_PVNL01000074.1"/>
</dbReference>
<reference evidence="2 3" key="1">
    <citation type="submission" date="2018-03" db="EMBL/GenBank/DDBJ databases">
        <title>Draft Genome Sequences of the Obligatory Marine Myxobacteria Enhygromyxa salina SWB007.</title>
        <authorList>
            <person name="Poehlein A."/>
            <person name="Moghaddam J.A."/>
            <person name="Harms H."/>
            <person name="Alanjari M."/>
            <person name="Koenig G.M."/>
            <person name="Daniel R."/>
            <person name="Schaeberle T.F."/>
        </authorList>
    </citation>
    <scope>NUCLEOTIDE SEQUENCE [LARGE SCALE GENOMIC DNA]</scope>
    <source>
        <strain evidence="2 3">SWB007</strain>
    </source>
</reference>
<evidence type="ECO:0000313" key="2">
    <source>
        <dbReference type="EMBL" id="PRQ06425.1"/>
    </source>
</evidence>
<protein>
    <submittedName>
        <fullName evidence="2">Putative oxidoreductase YciK</fullName>
        <ecNumber evidence="2">1.-.-.-</ecNumber>
    </submittedName>
</protein>
<dbReference type="EMBL" id="PVNL01000074">
    <property type="protein sequence ID" value="PRQ06425.1"/>
    <property type="molecule type" value="Genomic_DNA"/>
</dbReference>
<dbReference type="InterPro" id="IPR002347">
    <property type="entry name" value="SDR_fam"/>
</dbReference>
<dbReference type="EC" id="1.-.-.-" evidence="2"/>